<dbReference type="Proteomes" id="UP000623681">
    <property type="component" value="Unassembled WGS sequence"/>
</dbReference>
<dbReference type="InterPro" id="IPR054297">
    <property type="entry name" value="DUF7033"/>
</dbReference>
<dbReference type="SUPFAM" id="SSF88713">
    <property type="entry name" value="Glycoside hydrolase/deacetylase"/>
    <property type="match status" value="1"/>
</dbReference>
<dbReference type="EMBL" id="JAESWA010000001">
    <property type="protein sequence ID" value="MBL4930254.1"/>
    <property type="molecule type" value="Genomic_DNA"/>
</dbReference>
<dbReference type="InterPro" id="IPR011330">
    <property type="entry name" value="Glyco_hydro/deAcase_b/a-brl"/>
</dbReference>
<evidence type="ECO:0000313" key="2">
    <source>
        <dbReference type="EMBL" id="MBL4930254.1"/>
    </source>
</evidence>
<evidence type="ECO:0000313" key="3">
    <source>
        <dbReference type="Proteomes" id="UP000623681"/>
    </source>
</evidence>
<dbReference type="GO" id="GO:0005975">
    <property type="term" value="P:carbohydrate metabolic process"/>
    <property type="evidence" value="ECO:0007669"/>
    <property type="project" value="InterPro"/>
</dbReference>
<feature type="domain" description="DUF7033" evidence="1">
    <location>
        <begin position="94"/>
        <end position="174"/>
    </location>
</feature>
<keyword evidence="3" id="KW-1185">Reference proteome</keyword>
<reference evidence="2" key="1">
    <citation type="submission" date="2021-01" db="EMBL/GenBank/DDBJ databases">
        <title>Genome public.</title>
        <authorList>
            <person name="Liu C."/>
            <person name="Sun Q."/>
        </authorList>
    </citation>
    <scope>NUCLEOTIDE SEQUENCE</scope>
    <source>
        <strain evidence="2">YIM B02565</strain>
    </source>
</reference>
<dbReference type="Gene3D" id="3.20.20.370">
    <property type="entry name" value="Glycoside hydrolase/deacetylase"/>
    <property type="match status" value="1"/>
</dbReference>
<proteinExistence type="predicted"/>
<evidence type="ECO:0000259" key="1">
    <source>
        <dbReference type="Pfam" id="PF23019"/>
    </source>
</evidence>
<organism evidence="2 3">
    <name type="scientific">Clostridium paridis</name>
    <dbReference type="NCBI Taxonomy" id="2803863"/>
    <lineage>
        <taxon>Bacteria</taxon>
        <taxon>Bacillati</taxon>
        <taxon>Bacillota</taxon>
        <taxon>Clostridia</taxon>
        <taxon>Eubacteriales</taxon>
        <taxon>Clostridiaceae</taxon>
        <taxon>Clostridium</taxon>
    </lineage>
</organism>
<dbReference type="AlphaFoldDB" id="A0A937K305"/>
<comment type="caution">
    <text evidence="2">The sequence shown here is derived from an EMBL/GenBank/DDBJ whole genome shotgun (WGS) entry which is preliminary data.</text>
</comment>
<protein>
    <recommendedName>
        <fullName evidence="1">DUF7033 domain-containing protein</fullName>
    </recommendedName>
</protein>
<dbReference type="Pfam" id="PF23019">
    <property type="entry name" value="DUF7033"/>
    <property type="match status" value="1"/>
</dbReference>
<name>A0A937K305_9CLOT</name>
<sequence length="452" mass="53662">MINIVVNKDRINKELAYTIFYLLRKIDDDVEISYEEKQGCINIYYGIEAETGIVIPFSENHNELNFSDYKESKFCSFEKIDEPYSVFDQKIKFNFDIIFTSKYFITLQEEYEIQKRDDKERFLCQFSKRNKYINVPFFDINAEILYDAIKIKFPQVKLKEKSPEIMLSHDVDSLNSRDKYVFLHNCKSILMGKNDSLSKRIGIMLRDIIKNVHLQIPNYLEIENSYGVKSEFYFIAGYKHRLGKRYELSKYNDYVKKIHESRNHKIGIHTNYFSYLDEKEMKREIEEIENNTHAKVDSCRNHYLRFKMPETLECLQKAGVKFDSTVGYSDVNGFRAASTDAFIPFNLSANNIVPIYEIPLAVMDGIVMEKNVSFEEKWQEIKVLLDNTIKHNGTASVLWHQRVILDSEYKDMYKKIIEYCLKQGCNFIFTDDLTKRYLEEREKINTLLEKIK</sequence>
<dbReference type="RefSeq" id="WP_202765639.1">
    <property type="nucleotide sequence ID" value="NZ_JAESWA010000001.1"/>
</dbReference>
<accession>A0A937K305</accession>
<gene>
    <name evidence="2" type="ORF">JK634_00305</name>
</gene>